<feature type="transmembrane region" description="Helical" evidence="7">
    <location>
        <begin position="439"/>
        <end position="465"/>
    </location>
</feature>
<keyword evidence="10" id="KW-1185">Reference proteome</keyword>
<feature type="transmembrane region" description="Helical" evidence="7">
    <location>
        <begin position="45"/>
        <end position="64"/>
    </location>
</feature>
<name>A0A6G1GMN8_9PEZI</name>
<evidence type="ECO:0000259" key="8">
    <source>
        <dbReference type="PROSITE" id="PS50850"/>
    </source>
</evidence>
<dbReference type="InterPro" id="IPR011701">
    <property type="entry name" value="MFS"/>
</dbReference>
<dbReference type="InterPro" id="IPR036259">
    <property type="entry name" value="MFS_trans_sf"/>
</dbReference>
<feature type="transmembrane region" description="Helical" evidence="7">
    <location>
        <begin position="350"/>
        <end position="370"/>
    </location>
</feature>
<feature type="transmembrane region" description="Helical" evidence="7">
    <location>
        <begin position="203"/>
        <end position="225"/>
    </location>
</feature>
<feature type="transmembrane region" description="Helical" evidence="7">
    <location>
        <begin position="171"/>
        <end position="191"/>
    </location>
</feature>
<feature type="domain" description="Major facilitator superfamily (MFS) profile" evidence="8">
    <location>
        <begin position="45"/>
        <end position="472"/>
    </location>
</feature>
<feature type="compositionally biased region" description="Basic and acidic residues" evidence="6">
    <location>
        <begin position="12"/>
        <end position="29"/>
    </location>
</feature>
<dbReference type="SUPFAM" id="SSF103473">
    <property type="entry name" value="MFS general substrate transporter"/>
    <property type="match status" value="1"/>
</dbReference>
<dbReference type="PANTHER" id="PTHR43791:SF27">
    <property type="entry name" value="TRANSPORTER, PUTATIVE (AFU_ORTHOLOGUE AFUA_2G15730)-RELATED"/>
    <property type="match status" value="1"/>
</dbReference>
<evidence type="ECO:0000256" key="2">
    <source>
        <dbReference type="ARBA" id="ARBA00022448"/>
    </source>
</evidence>
<keyword evidence="5 7" id="KW-0472">Membrane</keyword>
<dbReference type="Gene3D" id="1.20.1250.20">
    <property type="entry name" value="MFS general substrate transporter like domains"/>
    <property type="match status" value="2"/>
</dbReference>
<feature type="transmembrane region" description="Helical" evidence="7">
    <location>
        <begin position="110"/>
        <end position="129"/>
    </location>
</feature>
<evidence type="ECO:0000256" key="4">
    <source>
        <dbReference type="ARBA" id="ARBA00022989"/>
    </source>
</evidence>
<accession>A0A6G1GMN8</accession>
<dbReference type="GO" id="GO:0022857">
    <property type="term" value="F:transmembrane transporter activity"/>
    <property type="evidence" value="ECO:0007669"/>
    <property type="project" value="InterPro"/>
</dbReference>
<dbReference type="OrthoDB" id="2985014at2759"/>
<feature type="transmembrane region" description="Helical" evidence="7">
    <location>
        <begin position="84"/>
        <end position="103"/>
    </location>
</feature>
<dbReference type="PANTHER" id="PTHR43791">
    <property type="entry name" value="PERMEASE-RELATED"/>
    <property type="match status" value="1"/>
</dbReference>
<dbReference type="FunFam" id="1.20.1250.20:FF:000013">
    <property type="entry name" value="MFS general substrate transporter"/>
    <property type="match status" value="1"/>
</dbReference>
<dbReference type="AlphaFoldDB" id="A0A6G1GMN8"/>
<organism evidence="9 10">
    <name type="scientific">Aulographum hederae CBS 113979</name>
    <dbReference type="NCBI Taxonomy" id="1176131"/>
    <lineage>
        <taxon>Eukaryota</taxon>
        <taxon>Fungi</taxon>
        <taxon>Dikarya</taxon>
        <taxon>Ascomycota</taxon>
        <taxon>Pezizomycotina</taxon>
        <taxon>Dothideomycetes</taxon>
        <taxon>Pleosporomycetidae</taxon>
        <taxon>Aulographales</taxon>
        <taxon>Aulographaceae</taxon>
    </lineage>
</organism>
<dbReference type="EMBL" id="ML977187">
    <property type="protein sequence ID" value="KAF1982195.1"/>
    <property type="molecule type" value="Genomic_DNA"/>
</dbReference>
<proteinExistence type="predicted"/>
<feature type="region of interest" description="Disordered" evidence="6">
    <location>
        <begin position="1"/>
        <end position="29"/>
    </location>
</feature>
<feature type="transmembrane region" description="Helical" evidence="7">
    <location>
        <begin position="284"/>
        <end position="305"/>
    </location>
</feature>
<evidence type="ECO:0000313" key="10">
    <source>
        <dbReference type="Proteomes" id="UP000800041"/>
    </source>
</evidence>
<dbReference type="PROSITE" id="PS50850">
    <property type="entry name" value="MFS"/>
    <property type="match status" value="1"/>
</dbReference>
<evidence type="ECO:0000256" key="7">
    <source>
        <dbReference type="SAM" id="Phobius"/>
    </source>
</evidence>
<feature type="transmembrane region" description="Helical" evidence="7">
    <location>
        <begin position="135"/>
        <end position="159"/>
    </location>
</feature>
<keyword evidence="3 7" id="KW-0812">Transmembrane</keyword>
<protein>
    <submittedName>
        <fullName evidence="9">MFS general substrate transporter</fullName>
    </submittedName>
</protein>
<comment type="subcellular location">
    <subcellularLocation>
        <location evidence="1">Membrane</location>
        <topology evidence="1">Multi-pass membrane protein</topology>
    </subcellularLocation>
</comment>
<evidence type="ECO:0000313" key="9">
    <source>
        <dbReference type="EMBL" id="KAF1982195.1"/>
    </source>
</evidence>
<dbReference type="Pfam" id="PF07690">
    <property type="entry name" value="MFS_1"/>
    <property type="match status" value="1"/>
</dbReference>
<dbReference type="GO" id="GO:0016020">
    <property type="term" value="C:membrane"/>
    <property type="evidence" value="ECO:0007669"/>
    <property type="project" value="UniProtKB-SubCell"/>
</dbReference>
<keyword evidence="4 7" id="KW-1133">Transmembrane helix</keyword>
<evidence type="ECO:0000256" key="3">
    <source>
        <dbReference type="ARBA" id="ARBA00022692"/>
    </source>
</evidence>
<evidence type="ECO:0000256" key="5">
    <source>
        <dbReference type="ARBA" id="ARBA00023136"/>
    </source>
</evidence>
<feature type="transmembrane region" description="Helical" evidence="7">
    <location>
        <begin position="317"/>
        <end position="338"/>
    </location>
</feature>
<evidence type="ECO:0000256" key="1">
    <source>
        <dbReference type="ARBA" id="ARBA00004141"/>
    </source>
</evidence>
<sequence>MEDPDDGDDEEKSFLPDRSQGARDITDDYTPEDDRQVLRKLDRRLVLFMALLYMMSFLDRSNIGNARVAGMMQDLHLSASQYEWLLTAFYINYILFEWMTLLYRVFPPHVYISICVLSWGVLASLQSIATSFVPLLILRALLGVGEAAFGPGVPFYLSFFFRRNELAMRTGLFISAAPLATSFASTLAWVLMKVGQGGPVAPWRLLFLVEGFPSVFVAVFAWHFIPDDPSTAKFLSPRERKVAAWRVAVERDRDAKPSQGQTGSGVSRGLNVKQVLQTLADPKCYLTALMFFSCNVAFSSLPVFLPTIIKEIGYESLTAQALSAPPYLVSFLVVLLTSHISDRLQSRSPLLIMHALSAAFGYALIALAGSLRWPPFWRYIGIYPACAGFFSAITLIITWTINNQESESGRGTGMAILNVVGQCGPLLGTRLYPDTDAPYYVRGMSVCAVFMVLVAVLAMGLRFMLSRENARRAKEKGSAGNGEDAVPLFGRGERRQETFLYFL</sequence>
<reference evidence="9" key="1">
    <citation type="journal article" date="2020" name="Stud. Mycol.">
        <title>101 Dothideomycetes genomes: a test case for predicting lifestyles and emergence of pathogens.</title>
        <authorList>
            <person name="Haridas S."/>
            <person name="Albert R."/>
            <person name="Binder M."/>
            <person name="Bloem J."/>
            <person name="Labutti K."/>
            <person name="Salamov A."/>
            <person name="Andreopoulos B."/>
            <person name="Baker S."/>
            <person name="Barry K."/>
            <person name="Bills G."/>
            <person name="Bluhm B."/>
            <person name="Cannon C."/>
            <person name="Castanera R."/>
            <person name="Culley D."/>
            <person name="Daum C."/>
            <person name="Ezra D."/>
            <person name="Gonzalez J."/>
            <person name="Henrissat B."/>
            <person name="Kuo A."/>
            <person name="Liang C."/>
            <person name="Lipzen A."/>
            <person name="Lutzoni F."/>
            <person name="Magnuson J."/>
            <person name="Mondo S."/>
            <person name="Nolan M."/>
            <person name="Ohm R."/>
            <person name="Pangilinan J."/>
            <person name="Park H.-J."/>
            <person name="Ramirez L."/>
            <person name="Alfaro M."/>
            <person name="Sun H."/>
            <person name="Tritt A."/>
            <person name="Yoshinaga Y."/>
            <person name="Zwiers L.-H."/>
            <person name="Turgeon B."/>
            <person name="Goodwin S."/>
            <person name="Spatafora J."/>
            <person name="Crous P."/>
            <person name="Grigoriev I."/>
        </authorList>
    </citation>
    <scope>NUCLEOTIDE SEQUENCE</scope>
    <source>
        <strain evidence="9">CBS 113979</strain>
    </source>
</reference>
<feature type="compositionally biased region" description="Acidic residues" evidence="6">
    <location>
        <begin position="1"/>
        <end position="11"/>
    </location>
</feature>
<dbReference type="Proteomes" id="UP000800041">
    <property type="component" value="Unassembled WGS sequence"/>
</dbReference>
<dbReference type="FunFam" id="1.20.1250.20:FF:000018">
    <property type="entry name" value="MFS transporter permease"/>
    <property type="match status" value="1"/>
</dbReference>
<feature type="transmembrane region" description="Helical" evidence="7">
    <location>
        <begin position="376"/>
        <end position="401"/>
    </location>
</feature>
<dbReference type="InterPro" id="IPR020846">
    <property type="entry name" value="MFS_dom"/>
</dbReference>
<keyword evidence="2" id="KW-0813">Transport</keyword>
<gene>
    <name evidence="9" type="ORF">K402DRAFT_340921</name>
</gene>
<evidence type="ECO:0000256" key="6">
    <source>
        <dbReference type="SAM" id="MobiDB-lite"/>
    </source>
</evidence>